<dbReference type="Gene3D" id="3.30.70.100">
    <property type="match status" value="1"/>
</dbReference>
<sequence>MTSKIYVTAKFTVKKEKLDEAIALMKNLTSTTTQTEKGCVAYYYLQSITNSCEFTSYEIWENENDEAKHWETAHVQNALTALPHLLETLPEIVKWKDLN</sequence>
<organism evidence="2 3">
    <name type="scientific">Flavobacterium branchiophilum</name>
    <dbReference type="NCBI Taxonomy" id="55197"/>
    <lineage>
        <taxon>Bacteria</taxon>
        <taxon>Pseudomonadati</taxon>
        <taxon>Bacteroidota</taxon>
        <taxon>Flavobacteriia</taxon>
        <taxon>Flavobacteriales</taxon>
        <taxon>Flavobacteriaceae</taxon>
        <taxon>Flavobacterium</taxon>
    </lineage>
</organism>
<dbReference type="SUPFAM" id="SSF54909">
    <property type="entry name" value="Dimeric alpha+beta barrel"/>
    <property type="match status" value="1"/>
</dbReference>
<dbReference type="InterPro" id="IPR007138">
    <property type="entry name" value="ABM_dom"/>
</dbReference>
<gene>
    <name evidence="2" type="ORF">B0A77_00680</name>
</gene>
<dbReference type="Proteomes" id="UP000220828">
    <property type="component" value="Unassembled WGS sequence"/>
</dbReference>
<dbReference type="InterPro" id="IPR011008">
    <property type="entry name" value="Dimeric_a/b-barrel"/>
</dbReference>
<dbReference type="Pfam" id="PF03992">
    <property type="entry name" value="ABM"/>
    <property type="match status" value="1"/>
</dbReference>
<dbReference type="InterPro" id="IPR050744">
    <property type="entry name" value="AI-2_Isomerase_LsrG"/>
</dbReference>
<dbReference type="RefSeq" id="WP_097553192.1">
    <property type="nucleotide sequence ID" value="NZ_PCMW01000005.1"/>
</dbReference>
<dbReference type="AlphaFoldDB" id="A0A2H3KVA8"/>
<feature type="domain" description="ABM" evidence="1">
    <location>
        <begin position="5"/>
        <end position="95"/>
    </location>
</feature>
<dbReference type="PANTHER" id="PTHR33336">
    <property type="entry name" value="QUINOL MONOOXYGENASE YGIN-RELATED"/>
    <property type="match status" value="1"/>
</dbReference>
<dbReference type="OrthoDB" id="9806189at2"/>
<reference evidence="2 3" key="1">
    <citation type="submission" date="2017-09" db="EMBL/GenBank/DDBJ databases">
        <title>Whole genomes of Flavobacteriaceae.</title>
        <authorList>
            <person name="Stine C."/>
            <person name="Li C."/>
            <person name="Tadesse D."/>
        </authorList>
    </citation>
    <scope>NUCLEOTIDE SEQUENCE [LARGE SCALE GENOMIC DNA]</scope>
    <source>
        <strain evidence="2 3">ATCC 35036</strain>
    </source>
</reference>
<dbReference type="PROSITE" id="PS51725">
    <property type="entry name" value="ABM"/>
    <property type="match status" value="1"/>
</dbReference>
<evidence type="ECO:0000313" key="2">
    <source>
        <dbReference type="EMBL" id="PDS27078.1"/>
    </source>
</evidence>
<evidence type="ECO:0000313" key="3">
    <source>
        <dbReference type="Proteomes" id="UP000220828"/>
    </source>
</evidence>
<dbReference type="EMBL" id="PCMW01000005">
    <property type="protein sequence ID" value="PDS27078.1"/>
    <property type="molecule type" value="Genomic_DNA"/>
</dbReference>
<name>A0A2H3KVA8_9FLAO</name>
<evidence type="ECO:0000259" key="1">
    <source>
        <dbReference type="PROSITE" id="PS51725"/>
    </source>
</evidence>
<accession>A0A2H3KVA8</accession>
<protein>
    <recommendedName>
        <fullName evidence="1">ABM domain-containing protein</fullName>
    </recommendedName>
</protein>
<dbReference type="PANTHER" id="PTHR33336:SF3">
    <property type="entry name" value="ABM DOMAIN-CONTAINING PROTEIN"/>
    <property type="match status" value="1"/>
</dbReference>
<dbReference type="GO" id="GO:0003824">
    <property type="term" value="F:catalytic activity"/>
    <property type="evidence" value="ECO:0007669"/>
    <property type="project" value="TreeGrafter"/>
</dbReference>
<comment type="caution">
    <text evidence="2">The sequence shown here is derived from an EMBL/GenBank/DDBJ whole genome shotgun (WGS) entry which is preliminary data.</text>
</comment>
<proteinExistence type="predicted"/>